<name>A0ABM4BR60_HYDVU</name>
<dbReference type="Proteomes" id="UP001652625">
    <property type="component" value="Chromosome 04"/>
</dbReference>
<feature type="region of interest" description="Disordered" evidence="1">
    <location>
        <begin position="103"/>
        <end position="130"/>
    </location>
</feature>
<organism evidence="2 3">
    <name type="scientific">Hydra vulgaris</name>
    <name type="common">Hydra</name>
    <name type="synonym">Hydra attenuata</name>
    <dbReference type="NCBI Taxonomy" id="6087"/>
    <lineage>
        <taxon>Eukaryota</taxon>
        <taxon>Metazoa</taxon>
        <taxon>Cnidaria</taxon>
        <taxon>Hydrozoa</taxon>
        <taxon>Hydroidolina</taxon>
        <taxon>Anthoathecata</taxon>
        <taxon>Aplanulata</taxon>
        <taxon>Hydridae</taxon>
        <taxon>Hydra</taxon>
    </lineage>
</organism>
<evidence type="ECO:0000313" key="2">
    <source>
        <dbReference type="Proteomes" id="UP001652625"/>
    </source>
</evidence>
<gene>
    <name evidence="3" type="primary">LOC100205776</name>
</gene>
<feature type="compositionally biased region" description="Basic and acidic residues" evidence="1">
    <location>
        <begin position="107"/>
        <end position="130"/>
    </location>
</feature>
<feature type="region of interest" description="Disordered" evidence="1">
    <location>
        <begin position="153"/>
        <end position="186"/>
    </location>
</feature>
<dbReference type="GeneID" id="100205776"/>
<reference evidence="3" key="1">
    <citation type="submission" date="2025-08" db="UniProtKB">
        <authorList>
            <consortium name="RefSeq"/>
        </authorList>
    </citation>
    <scope>IDENTIFICATION</scope>
</reference>
<feature type="region of interest" description="Disordered" evidence="1">
    <location>
        <begin position="288"/>
        <end position="308"/>
    </location>
</feature>
<evidence type="ECO:0000313" key="3">
    <source>
        <dbReference type="RefSeq" id="XP_065651633.1"/>
    </source>
</evidence>
<keyword evidence="2" id="KW-1185">Reference proteome</keyword>
<evidence type="ECO:0000256" key="1">
    <source>
        <dbReference type="SAM" id="MobiDB-lite"/>
    </source>
</evidence>
<accession>A0ABM4BR60</accession>
<dbReference type="RefSeq" id="XP_065651633.1">
    <property type="nucleotide sequence ID" value="XM_065795561.1"/>
</dbReference>
<feature type="region of interest" description="Disordered" evidence="1">
    <location>
        <begin position="332"/>
        <end position="364"/>
    </location>
</feature>
<sequence length="668" mass="77420">MVSENEFIAIKDEMICPKDFDKIDSKSNTPEDVVVDTLNCVSNVQLVQNNNGLSLTLKKTSMDITKTRQYKEIYADNLRQYSFLLSKQLGISNQSNNELRRQYLQSRQRESERRSLQCKNEEKKGSPEAYKKSTLHLPLVSLRYSNRDFRKSSCPNLLSPVNEEQFNTNKHKESSESKSANSSPILSKKCSIDSNDCQNNEHQHKQMITAINHRSKTATKKYIQREFTQPSIPFSLRRSNENIGNNQAHSLTNLALPLSEMELNEQLGISNQSNNALCRQYLQSRQRESERRSLQCKNEEKKGSPEAYKKSTLHLPLVSLRYSNRDFRKSSCPNLLSPVNEEQFNTNKHEESSESKSANSSPILSKKCSIDSNDCQNNEHQHKQMTTAINHRSKTATKKYIQREFTQPSIPFSLKRSNKNIGNYQARSLTNLALPLSEMELNENQLDISNLLNSELCKEYLQSKLKEIEENDISPDYKKTSPRLYLIHKEKYCSLRKCSCPNLQSQFDEKHLFHVECDNLSQSKSEGSSPQLSKKLTSSLINIPDFHKQEDQCKSITNTISHQSRDKNNKYPQQELTQPDDAIALKRYMESFGNYRSYSLTNLSSLIYEKKIQEYNSKILPNYSSQRQREAEQRYHWRLSRLDSFEGMLAKVNLYINKERRSSNPDLN</sequence>
<protein>
    <submittedName>
        <fullName evidence="3">Uncharacterized protein LOC100205776 isoform X2</fullName>
    </submittedName>
</protein>
<proteinExistence type="predicted"/>